<dbReference type="Proteomes" id="UP000700334">
    <property type="component" value="Unassembled WGS sequence"/>
</dbReference>
<sequence>MLQPLWTSRDRYEKLKQMDDARKEVSHRDRAERVWGPGPEAERETHGRVGGGCHDGGRWAEDALSLRRPLPPSRLWPLGSTCRGGQPGFWSLWTGRSGGGRSHTGHRFRGAQAGRHPDQPRAQTAGQSPAARPVGRLDSAGTPPCVRPTEAPPVLLLGTPADPRVPTVAPPSCLCVTGGGHSVSADRAATQRQPQPGSSAKRWEPQSARAKHSAVGWGAAPQGTREPDHVLLTMRAGLRGPATRQGHHAACLPALRDERATQRPGRPRLPLLSPLGWVLARPGRPSAFWGLGVFSRGAHGSRPS</sequence>
<feature type="region of interest" description="Disordered" evidence="1">
    <location>
        <begin position="1"/>
        <end position="55"/>
    </location>
</feature>
<feature type="region of interest" description="Disordered" evidence="1">
    <location>
        <begin position="91"/>
        <end position="154"/>
    </location>
</feature>
<comment type="caution">
    <text evidence="2">The sequence shown here is derived from an EMBL/GenBank/DDBJ whole genome shotgun (WGS) entry which is preliminary data.</text>
</comment>
<feature type="compositionally biased region" description="Basic and acidic residues" evidence="1">
    <location>
        <begin position="8"/>
        <end position="33"/>
    </location>
</feature>
<feature type="region of interest" description="Disordered" evidence="1">
    <location>
        <begin position="181"/>
        <end position="225"/>
    </location>
</feature>
<accession>A0A8J6DIB6</accession>
<reference evidence="2" key="1">
    <citation type="journal article" date="2021" name="Evol. Appl.">
        <title>The genome of the Pyrenean desman and the effects of bottlenecks and inbreeding on the genomic landscape of an endangered species.</title>
        <authorList>
            <person name="Escoda L."/>
            <person name="Castresana J."/>
        </authorList>
    </citation>
    <scope>NUCLEOTIDE SEQUENCE</scope>
    <source>
        <strain evidence="2">IBE-C5619</strain>
    </source>
</reference>
<gene>
    <name evidence="2" type="ORF">J0S82_019464</name>
</gene>
<dbReference type="AlphaFoldDB" id="A0A8J6DIB6"/>
<evidence type="ECO:0000256" key="1">
    <source>
        <dbReference type="SAM" id="MobiDB-lite"/>
    </source>
</evidence>
<name>A0A8J6DIB6_GALPY</name>
<protein>
    <submittedName>
        <fullName evidence="2">Uncharacterized protein</fullName>
    </submittedName>
</protein>
<evidence type="ECO:0000313" key="3">
    <source>
        <dbReference type="Proteomes" id="UP000700334"/>
    </source>
</evidence>
<keyword evidence="3" id="KW-1185">Reference proteome</keyword>
<dbReference type="EMBL" id="JAGFMF010012120">
    <property type="protein sequence ID" value="KAG8507173.1"/>
    <property type="molecule type" value="Genomic_DNA"/>
</dbReference>
<proteinExistence type="predicted"/>
<organism evidence="2 3">
    <name type="scientific">Galemys pyrenaicus</name>
    <name type="common">Iberian desman</name>
    <name type="synonym">Pyrenean desman</name>
    <dbReference type="NCBI Taxonomy" id="202257"/>
    <lineage>
        <taxon>Eukaryota</taxon>
        <taxon>Metazoa</taxon>
        <taxon>Chordata</taxon>
        <taxon>Craniata</taxon>
        <taxon>Vertebrata</taxon>
        <taxon>Euteleostomi</taxon>
        <taxon>Mammalia</taxon>
        <taxon>Eutheria</taxon>
        <taxon>Laurasiatheria</taxon>
        <taxon>Eulipotyphla</taxon>
        <taxon>Talpidae</taxon>
        <taxon>Galemys</taxon>
    </lineage>
</organism>
<evidence type="ECO:0000313" key="2">
    <source>
        <dbReference type="EMBL" id="KAG8507173.1"/>
    </source>
</evidence>